<dbReference type="EMBL" id="AP022620">
    <property type="protein sequence ID" value="BBZ79898.1"/>
    <property type="molecule type" value="Genomic_DNA"/>
</dbReference>
<dbReference type="GO" id="GO:1903509">
    <property type="term" value="P:liposaccharide metabolic process"/>
    <property type="evidence" value="ECO:0007669"/>
    <property type="project" value="UniProtKB-ARBA"/>
</dbReference>
<evidence type="ECO:0000313" key="6">
    <source>
        <dbReference type="Proteomes" id="UP000467249"/>
    </source>
</evidence>
<protein>
    <submittedName>
        <fullName evidence="5">Glycosyl transferase</fullName>
    </submittedName>
</protein>
<evidence type="ECO:0000259" key="3">
    <source>
        <dbReference type="Pfam" id="PF00534"/>
    </source>
</evidence>
<reference evidence="5 6" key="1">
    <citation type="journal article" date="2019" name="Emerg. Microbes Infect.">
        <title>Comprehensive subspecies identification of 175 nontuberculous mycobacteria species based on 7547 genomic profiles.</title>
        <authorList>
            <person name="Matsumoto Y."/>
            <person name="Kinjo T."/>
            <person name="Motooka D."/>
            <person name="Nabeya D."/>
            <person name="Jung N."/>
            <person name="Uechi K."/>
            <person name="Horii T."/>
            <person name="Iida T."/>
            <person name="Fujita J."/>
            <person name="Nakamura S."/>
        </authorList>
    </citation>
    <scope>NUCLEOTIDE SEQUENCE [LARGE SCALE GENOMIC DNA]</scope>
    <source>
        <strain evidence="5 6">JCM 30275</strain>
    </source>
</reference>
<dbReference type="Pfam" id="PF00534">
    <property type="entry name" value="Glycos_transf_1"/>
    <property type="match status" value="1"/>
</dbReference>
<keyword evidence="1" id="KW-0328">Glycosyltransferase</keyword>
<evidence type="ECO:0000256" key="1">
    <source>
        <dbReference type="ARBA" id="ARBA00022676"/>
    </source>
</evidence>
<dbReference type="KEGG" id="many:MANY_52350"/>
<dbReference type="Gene3D" id="3.40.50.2000">
    <property type="entry name" value="Glycogen Phosphorylase B"/>
    <property type="match status" value="2"/>
</dbReference>
<evidence type="ECO:0000259" key="4">
    <source>
        <dbReference type="Pfam" id="PF13439"/>
    </source>
</evidence>
<dbReference type="Proteomes" id="UP000467249">
    <property type="component" value="Chromosome"/>
</dbReference>
<feature type="domain" description="Glycosyl transferase family 1" evidence="3">
    <location>
        <begin position="204"/>
        <end position="366"/>
    </location>
</feature>
<dbReference type="GO" id="GO:0016758">
    <property type="term" value="F:hexosyltransferase activity"/>
    <property type="evidence" value="ECO:0007669"/>
    <property type="project" value="TreeGrafter"/>
</dbReference>
<name>A0A6N4WH78_9MYCO</name>
<keyword evidence="6" id="KW-1185">Reference proteome</keyword>
<evidence type="ECO:0000256" key="2">
    <source>
        <dbReference type="ARBA" id="ARBA00022679"/>
    </source>
</evidence>
<sequence>MISAHASPLAATEGVDVGGQSVRVAALSAALARRGHEVTVYTRRDDPKLPDRVRGTQGYTVVHVPAGPPRALRRDSTLEYLSDFADYLDAQWAQRRPDVAHAHFWMSGLASLLAARKRDVPTVQTFYTLASLEDGAGVARDVTPEARFKMEPLVAKQSTWVTATSTDEVFRLIRLGRSRSRISVVPCGVDPDRFTTAGPAADRKDNVRRILSVGKLAPRKGFDAMIAALPLIPDAEYVVVGGPPARQLDTDHEVIRLRALADRMGVSDRVTFTGAVAHADMPALFRSADVVTCTPSYEPSGMAPLEAMACGVPVVASAVGGMRDTIVHDVTGHLIAPGRHRELAEAVSMLLRDGFLRRSFGLAGRDRVCARYSWDRIATDTLRVYEKVGSGHTSRAQLPVG</sequence>
<evidence type="ECO:0000313" key="5">
    <source>
        <dbReference type="EMBL" id="BBZ79898.1"/>
    </source>
</evidence>
<dbReference type="InterPro" id="IPR001296">
    <property type="entry name" value="Glyco_trans_1"/>
</dbReference>
<dbReference type="AlphaFoldDB" id="A0A6N4WH78"/>
<organism evidence="5 6">
    <name type="scientific">Mycolicibacterium anyangense</name>
    <dbReference type="NCBI Taxonomy" id="1431246"/>
    <lineage>
        <taxon>Bacteria</taxon>
        <taxon>Bacillati</taxon>
        <taxon>Actinomycetota</taxon>
        <taxon>Actinomycetes</taxon>
        <taxon>Mycobacteriales</taxon>
        <taxon>Mycobacteriaceae</taxon>
        <taxon>Mycolicibacterium</taxon>
    </lineage>
</organism>
<dbReference type="GO" id="GO:0008610">
    <property type="term" value="P:lipid biosynthetic process"/>
    <property type="evidence" value="ECO:0007669"/>
    <property type="project" value="UniProtKB-ARBA"/>
</dbReference>
<keyword evidence="2 5" id="KW-0808">Transferase</keyword>
<dbReference type="GO" id="GO:1901137">
    <property type="term" value="P:carbohydrate derivative biosynthetic process"/>
    <property type="evidence" value="ECO:0007669"/>
    <property type="project" value="UniProtKB-ARBA"/>
</dbReference>
<dbReference type="PANTHER" id="PTHR45947:SF3">
    <property type="entry name" value="SULFOQUINOVOSYL TRANSFERASE SQD2"/>
    <property type="match status" value="1"/>
</dbReference>
<proteinExistence type="predicted"/>
<feature type="domain" description="Glycosyltransferase subfamily 4-like N-terminal" evidence="4">
    <location>
        <begin position="17"/>
        <end position="193"/>
    </location>
</feature>
<gene>
    <name evidence="5" type="ORF">MANY_52350</name>
</gene>
<dbReference type="InterPro" id="IPR050194">
    <property type="entry name" value="Glycosyltransferase_grp1"/>
</dbReference>
<dbReference type="SUPFAM" id="SSF53756">
    <property type="entry name" value="UDP-Glycosyltransferase/glycogen phosphorylase"/>
    <property type="match status" value="1"/>
</dbReference>
<dbReference type="InterPro" id="IPR028098">
    <property type="entry name" value="Glyco_trans_4-like_N"/>
</dbReference>
<accession>A0A6N4WH78</accession>
<dbReference type="PANTHER" id="PTHR45947">
    <property type="entry name" value="SULFOQUINOVOSYL TRANSFERASE SQD2"/>
    <property type="match status" value="1"/>
</dbReference>
<dbReference type="Pfam" id="PF13439">
    <property type="entry name" value="Glyco_transf_4"/>
    <property type="match status" value="1"/>
</dbReference>